<dbReference type="Gene3D" id="3.10.350.10">
    <property type="entry name" value="LysM domain"/>
    <property type="match status" value="2"/>
</dbReference>
<dbReference type="Gene3D" id="3.40.630.10">
    <property type="entry name" value="Zn peptidases"/>
    <property type="match status" value="1"/>
</dbReference>
<dbReference type="Proteomes" id="UP000199050">
    <property type="component" value="Unassembled WGS sequence"/>
</dbReference>
<evidence type="ECO:0000256" key="2">
    <source>
        <dbReference type="ARBA" id="ARBA00005988"/>
    </source>
</evidence>
<keyword evidence="4" id="KW-0378">Hydrolase</keyword>
<dbReference type="Pfam" id="PF00246">
    <property type="entry name" value="Peptidase_M14"/>
    <property type="match status" value="1"/>
</dbReference>
<evidence type="ECO:0000256" key="4">
    <source>
        <dbReference type="ARBA" id="ARBA00022801"/>
    </source>
</evidence>
<dbReference type="SMART" id="SM00631">
    <property type="entry name" value="Zn_pept"/>
    <property type="match status" value="1"/>
</dbReference>
<protein>
    <submittedName>
        <fullName evidence="11">G-D-glutamyl-meso-diaminopimelate peptidase</fullName>
    </submittedName>
</protein>
<dbReference type="Pfam" id="PF01476">
    <property type="entry name" value="LysM"/>
    <property type="match status" value="2"/>
</dbReference>
<comment type="cofactor">
    <cofactor evidence="1">
        <name>Zn(2+)</name>
        <dbReference type="ChEBI" id="CHEBI:29105"/>
    </cofactor>
</comment>
<dbReference type="AlphaFoldDB" id="A0A1G8EWL0"/>
<dbReference type="PROSITE" id="PS52035">
    <property type="entry name" value="PEPTIDASE_M14"/>
    <property type="match status" value="1"/>
</dbReference>
<dbReference type="SUPFAM" id="SSF54106">
    <property type="entry name" value="LysM domain"/>
    <property type="match status" value="2"/>
</dbReference>
<keyword evidence="5" id="KW-0862">Zinc</keyword>
<dbReference type="CDD" id="cd06229">
    <property type="entry name" value="M14_Endopeptidase_I"/>
    <property type="match status" value="1"/>
</dbReference>
<comment type="similarity">
    <text evidence="2 7">Belongs to the peptidase M14 family.</text>
</comment>
<feature type="active site" description="Proton donor/acceptor" evidence="7">
    <location>
        <position position="370"/>
    </location>
</feature>
<reference evidence="12" key="1">
    <citation type="submission" date="2016-10" db="EMBL/GenBank/DDBJ databases">
        <authorList>
            <person name="Varghese N."/>
            <person name="Submissions S."/>
        </authorList>
    </citation>
    <scope>NUCLEOTIDE SEQUENCE [LARGE SCALE GENOMIC DNA]</scope>
    <source>
        <strain evidence="12">CGMCC 1.11012</strain>
    </source>
</reference>
<evidence type="ECO:0000256" key="8">
    <source>
        <dbReference type="SAM" id="MobiDB-lite"/>
    </source>
</evidence>
<dbReference type="OrthoDB" id="9802862at2"/>
<keyword evidence="3" id="KW-0645">Protease</keyword>
<dbReference type="InterPro" id="IPR018392">
    <property type="entry name" value="LysM"/>
</dbReference>
<dbReference type="CDD" id="cd00118">
    <property type="entry name" value="LysM"/>
    <property type="match status" value="2"/>
</dbReference>
<dbReference type="SUPFAM" id="SSF53187">
    <property type="entry name" value="Zn-dependent exopeptidases"/>
    <property type="match status" value="1"/>
</dbReference>
<dbReference type="PANTHER" id="PTHR11705">
    <property type="entry name" value="PROTEASE FAMILY M14 CARBOXYPEPTIDASE A,B"/>
    <property type="match status" value="1"/>
</dbReference>
<evidence type="ECO:0000256" key="1">
    <source>
        <dbReference type="ARBA" id="ARBA00001947"/>
    </source>
</evidence>
<proteinExistence type="inferred from homology"/>
<dbReference type="GO" id="GO:0005615">
    <property type="term" value="C:extracellular space"/>
    <property type="evidence" value="ECO:0007669"/>
    <property type="project" value="TreeGrafter"/>
</dbReference>
<dbReference type="EMBL" id="FNDX01000001">
    <property type="protein sequence ID" value="SDH74225.1"/>
    <property type="molecule type" value="Genomic_DNA"/>
</dbReference>
<sequence length="404" mass="44469">MQQYIARKGDTVSRIAARHGLTPEHVIQGNPWAGKQPYLYPGQILFLPSAPRKRYSVQVGDDAASIAALFGVDTAELERLNPGVTTGRYCSPGKVLVIPQSTSGSIVAVNGEYGPVQADEDVRLLTQKYPFITSSSIGRSVLGKPLQLLRIGSGPRHLHVNAALHANEWLTSPCLMSFIEQYAEAYATGRGWNGHDPALWYRDWTVLAVPMANPDGVELVQEGALPDHPYYAELMKWNCGRRSFRHWKANIRGVDLGDQFPAHWEEERQRRQIPGPAPRDYSGPAPLSEPEAAALAKLAECYPGEAAVSLHSQGAEIYWNYRGYEPPGSRELAARLAAASGYRAVELTGSDAGYKDWFIQQFRRPGFTVELGTGKNPLPLEDFEDAALETGLIIAEILSNLHKV</sequence>
<name>A0A1G8EWL0_9BACL</name>
<keyword evidence="6" id="KW-0482">Metalloprotease</keyword>
<evidence type="ECO:0000256" key="5">
    <source>
        <dbReference type="ARBA" id="ARBA00022833"/>
    </source>
</evidence>
<feature type="domain" description="LysM" evidence="9">
    <location>
        <begin position="53"/>
        <end position="98"/>
    </location>
</feature>
<evidence type="ECO:0000313" key="12">
    <source>
        <dbReference type="Proteomes" id="UP000199050"/>
    </source>
</evidence>
<evidence type="ECO:0000256" key="3">
    <source>
        <dbReference type="ARBA" id="ARBA00022670"/>
    </source>
</evidence>
<dbReference type="InterPro" id="IPR034274">
    <property type="entry name" value="ENP1_M14_CPD"/>
</dbReference>
<dbReference type="RefSeq" id="WP_090711068.1">
    <property type="nucleotide sequence ID" value="NZ_CBCSKY010000010.1"/>
</dbReference>
<dbReference type="PROSITE" id="PS51782">
    <property type="entry name" value="LYSM"/>
    <property type="match status" value="2"/>
</dbReference>
<evidence type="ECO:0000259" key="10">
    <source>
        <dbReference type="PROSITE" id="PS52035"/>
    </source>
</evidence>
<dbReference type="InterPro" id="IPR000834">
    <property type="entry name" value="Peptidase_M14"/>
</dbReference>
<feature type="domain" description="LysM" evidence="9">
    <location>
        <begin position="2"/>
        <end position="47"/>
    </location>
</feature>
<evidence type="ECO:0000256" key="7">
    <source>
        <dbReference type="PROSITE-ProRule" id="PRU01379"/>
    </source>
</evidence>
<feature type="region of interest" description="Disordered" evidence="8">
    <location>
        <begin position="266"/>
        <end position="286"/>
    </location>
</feature>
<feature type="domain" description="Peptidase M14" evidence="10">
    <location>
        <begin position="112"/>
        <end position="401"/>
    </location>
</feature>
<dbReference type="PANTHER" id="PTHR11705:SF143">
    <property type="entry name" value="SLL0236 PROTEIN"/>
    <property type="match status" value="1"/>
</dbReference>
<dbReference type="InterPro" id="IPR036779">
    <property type="entry name" value="LysM_dom_sf"/>
</dbReference>
<organism evidence="11 12">
    <name type="scientific">Paenibacillus typhae</name>
    <dbReference type="NCBI Taxonomy" id="1174501"/>
    <lineage>
        <taxon>Bacteria</taxon>
        <taxon>Bacillati</taxon>
        <taxon>Bacillota</taxon>
        <taxon>Bacilli</taxon>
        <taxon>Bacillales</taxon>
        <taxon>Paenibacillaceae</taxon>
        <taxon>Paenibacillus</taxon>
    </lineage>
</organism>
<gene>
    <name evidence="11" type="ORF">SAMN05216192_10150</name>
</gene>
<dbReference type="GO" id="GO:0008270">
    <property type="term" value="F:zinc ion binding"/>
    <property type="evidence" value="ECO:0007669"/>
    <property type="project" value="InterPro"/>
</dbReference>
<dbReference type="STRING" id="1174501.SAMN05216192_10150"/>
<evidence type="ECO:0000256" key="6">
    <source>
        <dbReference type="ARBA" id="ARBA00023049"/>
    </source>
</evidence>
<dbReference type="GO" id="GO:0004181">
    <property type="term" value="F:metallocarboxypeptidase activity"/>
    <property type="evidence" value="ECO:0007669"/>
    <property type="project" value="InterPro"/>
</dbReference>
<keyword evidence="12" id="KW-1185">Reference proteome</keyword>
<evidence type="ECO:0000313" key="11">
    <source>
        <dbReference type="EMBL" id="SDH74225.1"/>
    </source>
</evidence>
<accession>A0A1G8EWL0</accession>
<dbReference type="PRINTS" id="PR00765">
    <property type="entry name" value="CRBOXYPTASEA"/>
</dbReference>
<evidence type="ECO:0000259" key="9">
    <source>
        <dbReference type="PROSITE" id="PS51782"/>
    </source>
</evidence>
<dbReference type="SMART" id="SM00257">
    <property type="entry name" value="LysM"/>
    <property type="match status" value="2"/>
</dbReference>
<dbReference type="GO" id="GO:0006508">
    <property type="term" value="P:proteolysis"/>
    <property type="evidence" value="ECO:0007669"/>
    <property type="project" value="UniProtKB-KW"/>
</dbReference>